<reference evidence="4" key="1">
    <citation type="journal article" date="2019" name="Int. J. Syst. Evol. Microbiol.">
        <title>The Global Catalogue of Microorganisms (GCM) 10K type strain sequencing project: providing services to taxonomists for standard genome sequencing and annotation.</title>
        <authorList>
            <consortium name="The Broad Institute Genomics Platform"/>
            <consortium name="The Broad Institute Genome Sequencing Center for Infectious Disease"/>
            <person name="Wu L."/>
            <person name="Ma J."/>
        </authorList>
    </citation>
    <scope>NUCLEOTIDE SEQUENCE [LARGE SCALE GENOMIC DNA]</scope>
    <source>
        <strain evidence="4">NBRC 105830</strain>
    </source>
</reference>
<keyword evidence="2" id="KW-0732">Signal</keyword>
<dbReference type="Proteomes" id="UP001157109">
    <property type="component" value="Unassembled WGS sequence"/>
</dbReference>
<gene>
    <name evidence="3" type="ORF">GCM10025862_30490</name>
</gene>
<keyword evidence="4" id="KW-1185">Reference proteome</keyword>
<evidence type="ECO:0000313" key="4">
    <source>
        <dbReference type="Proteomes" id="UP001157109"/>
    </source>
</evidence>
<comment type="caution">
    <text evidence="3">The sequence shown here is derived from an EMBL/GenBank/DDBJ whole genome shotgun (WGS) entry which is preliminary data.</text>
</comment>
<protein>
    <recommendedName>
        <fullName evidence="5">DUF4352 domain-containing protein</fullName>
    </recommendedName>
</protein>
<evidence type="ECO:0000313" key="3">
    <source>
        <dbReference type="EMBL" id="GMA21028.1"/>
    </source>
</evidence>
<evidence type="ECO:0008006" key="5">
    <source>
        <dbReference type="Google" id="ProtNLM"/>
    </source>
</evidence>
<sequence length="209" mass="21037">MRIDHPRARRTVALGLTAGALAATLAGCSGAADARPQASATGTTSEVTPGARSGADGIGDWPSFLPSPSTSSMATGSVDQPAVSYPGAPVLVRLGSTAVRVDLDGPSYPASTKVGADQVPCTFTVTFSAAADTTGADDLGSAHFDVLTHDGKVHPLKPGAGTGWPRSITPGGRAVVRLQATLPSGEGFVRFYPSGSRAAAGWDYVAETD</sequence>
<evidence type="ECO:0000256" key="2">
    <source>
        <dbReference type="SAM" id="SignalP"/>
    </source>
</evidence>
<feature type="signal peptide" evidence="2">
    <location>
        <begin position="1"/>
        <end position="31"/>
    </location>
</feature>
<dbReference type="InterPro" id="IPR006311">
    <property type="entry name" value="TAT_signal"/>
</dbReference>
<dbReference type="EMBL" id="BSUJ01000001">
    <property type="protein sequence ID" value="GMA21028.1"/>
    <property type="molecule type" value="Genomic_DNA"/>
</dbReference>
<dbReference type="PROSITE" id="PS51257">
    <property type="entry name" value="PROKAR_LIPOPROTEIN"/>
    <property type="match status" value="1"/>
</dbReference>
<feature type="chain" id="PRO_5047401357" description="DUF4352 domain-containing protein" evidence="2">
    <location>
        <begin position="32"/>
        <end position="209"/>
    </location>
</feature>
<organism evidence="3 4">
    <name type="scientific">Arsenicicoccus piscis</name>
    <dbReference type="NCBI Taxonomy" id="673954"/>
    <lineage>
        <taxon>Bacteria</taxon>
        <taxon>Bacillati</taxon>
        <taxon>Actinomycetota</taxon>
        <taxon>Actinomycetes</taxon>
        <taxon>Micrococcales</taxon>
        <taxon>Intrasporangiaceae</taxon>
        <taxon>Arsenicicoccus</taxon>
    </lineage>
</organism>
<feature type="compositionally biased region" description="Polar residues" evidence="1">
    <location>
        <begin position="38"/>
        <end position="47"/>
    </location>
</feature>
<dbReference type="PROSITE" id="PS51318">
    <property type="entry name" value="TAT"/>
    <property type="match status" value="1"/>
</dbReference>
<feature type="compositionally biased region" description="Polar residues" evidence="1">
    <location>
        <begin position="66"/>
        <end position="78"/>
    </location>
</feature>
<dbReference type="RefSeq" id="WP_241441350.1">
    <property type="nucleotide sequence ID" value="NZ_BSUJ01000001.1"/>
</dbReference>
<feature type="region of interest" description="Disordered" evidence="1">
    <location>
        <begin position="33"/>
        <end position="78"/>
    </location>
</feature>
<proteinExistence type="predicted"/>
<accession>A0ABQ6HRE9</accession>
<evidence type="ECO:0000256" key="1">
    <source>
        <dbReference type="SAM" id="MobiDB-lite"/>
    </source>
</evidence>
<name>A0ABQ6HRE9_9MICO</name>